<accession>A0ABV5WB55</accession>
<dbReference type="EC" id="2.7.7.72" evidence="11"/>
<feature type="domain" description="tRNA nucleotidyltransferase/poly(A) polymerase RNA and SrmB- binding" evidence="13">
    <location>
        <begin position="168"/>
        <end position="227"/>
    </location>
</feature>
<dbReference type="Pfam" id="PF12627">
    <property type="entry name" value="PolyA_pol_RNAbd"/>
    <property type="match status" value="1"/>
</dbReference>
<feature type="binding site" evidence="11">
    <location>
        <position position="156"/>
    </location>
    <ligand>
        <name>ATP</name>
        <dbReference type="ChEBI" id="CHEBI:30616"/>
    </ligand>
</feature>
<dbReference type="Gene3D" id="1.10.246.80">
    <property type="match status" value="1"/>
</dbReference>
<feature type="binding site" evidence="11">
    <location>
        <position position="39"/>
    </location>
    <ligand>
        <name>Mg(2+)</name>
        <dbReference type="ChEBI" id="CHEBI:18420"/>
    </ligand>
</feature>
<evidence type="ECO:0000256" key="11">
    <source>
        <dbReference type="HAMAP-Rule" id="MF_01263"/>
    </source>
</evidence>
<keyword evidence="4 11" id="KW-0548">Nucleotidyltransferase</keyword>
<evidence type="ECO:0000256" key="8">
    <source>
        <dbReference type="ARBA" id="ARBA00022840"/>
    </source>
</evidence>
<comment type="cofactor">
    <cofactor evidence="1 11">
        <name>Mg(2+)</name>
        <dbReference type="ChEBI" id="CHEBI:18420"/>
    </cofactor>
</comment>
<proteinExistence type="inferred from homology"/>
<feature type="binding site" evidence="11">
    <location>
        <position position="29"/>
    </location>
    <ligand>
        <name>CTP</name>
        <dbReference type="ChEBI" id="CHEBI:37563"/>
    </ligand>
</feature>
<feature type="binding site" evidence="11">
    <location>
        <position position="159"/>
    </location>
    <ligand>
        <name>CTP</name>
        <dbReference type="ChEBI" id="CHEBI:37563"/>
    </ligand>
</feature>
<feature type="binding site" evidence="11">
    <location>
        <position position="159"/>
    </location>
    <ligand>
        <name>ATP</name>
        <dbReference type="ChEBI" id="CHEBI:30616"/>
    </ligand>
</feature>
<keyword evidence="9 11" id="KW-0460">Magnesium</keyword>
<dbReference type="GO" id="GO:0004810">
    <property type="term" value="F:CCA tRNA nucleotidyltransferase activity"/>
    <property type="evidence" value="ECO:0007669"/>
    <property type="project" value="UniProtKB-EC"/>
</dbReference>
<feature type="binding site" evidence="11">
    <location>
        <position position="153"/>
    </location>
    <ligand>
        <name>ATP</name>
        <dbReference type="ChEBI" id="CHEBI:30616"/>
    </ligand>
</feature>
<dbReference type="Pfam" id="PF01743">
    <property type="entry name" value="PolyA_pol"/>
    <property type="match status" value="1"/>
</dbReference>
<feature type="domain" description="Poly A polymerase head" evidence="12">
    <location>
        <begin position="21"/>
        <end position="140"/>
    </location>
</feature>
<dbReference type="SUPFAM" id="SSF81301">
    <property type="entry name" value="Nucleotidyltransferase"/>
    <property type="match status" value="1"/>
</dbReference>
<dbReference type="Gene3D" id="1.20.58.560">
    <property type="match status" value="1"/>
</dbReference>
<evidence type="ECO:0000313" key="16">
    <source>
        <dbReference type="Proteomes" id="UP001589609"/>
    </source>
</evidence>
<dbReference type="Proteomes" id="UP001589609">
    <property type="component" value="Unassembled WGS sequence"/>
</dbReference>
<evidence type="ECO:0000256" key="3">
    <source>
        <dbReference type="ARBA" id="ARBA00022694"/>
    </source>
</evidence>
<comment type="catalytic activity">
    <reaction evidence="11">
        <text>a tRNA precursor + 2 CTP + ATP = a tRNA with a 3' CCA end + 3 diphosphate</text>
        <dbReference type="Rhea" id="RHEA:14433"/>
        <dbReference type="Rhea" id="RHEA-COMP:10465"/>
        <dbReference type="Rhea" id="RHEA-COMP:10468"/>
        <dbReference type="ChEBI" id="CHEBI:30616"/>
        <dbReference type="ChEBI" id="CHEBI:33019"/>
        <dbReference type="ChEBI" id="CHEBI:37563"/>
        <dbReference type="ChEBI" id="CHEBI:74896"/>
        <dbReference type="ChEBI" id="CHEBI:83071"/>
        <dbReference type="EC" id="2.7.7.72"/>
    </reaction>
</comment>
<dbReference type="Pfam" id="PF13735">
    <property type="entry name" value="tRNA_NucTran2_2"/>
    <property type="match status" value="1"/>
</dbReference>
<evidence type="ECO:0000259" key="13">
    <source>
        <dbReference type="Pfam" id="PF12627"/>
    </source>
</evidence>
<keyword evidence="5 11" id="KW-0479">Metal-binding</keyword>
<feature type="binding site" evidence="11">
    <location>
        <position position="162"/>
    </location>
    <ligand>
        <name>CTP</name>
        <dbReference type="ChEBI" id="CHEBI:37563"/>
    </ligand>
</feature>
<comment type="similarity">
    <text evidence="11">Belongs to the tRNA nucleotidyltransferase/poly(A) polymerase family. Bacterial CCA-adding enzyme type 3 subfamily.</text>
</comment>
<dbReference type="SUPFAM" id="SSF81891">
    <property type="entry name" value="Poly A polymerase C-terminal region-like"/>
    <property type="match status" value="1"/>
</dbReference>
<feature type="binding site" evidence="11">
    <location>
        <position position="156"/>
    </location>
    <ligand>
        <name>CTP</name>
        <dbReference type="ChEBI" id="CHEBI:37563"/>
    </ligand>
</feature>
<feature type="domain" description="CCA-adding enzyme C-terminal" evidence="14">
    <location>
        <begin position="244"/>
        <end position="388"/>
    </location>
</feature>
<evidence type="ECO:0000256" key="9">
    <source>
        <dbReference type="ARBA" id="ARBA00022842"/>
    </source>
</evidence>
<feature type="binding site" evidence="11">
    <location>
        <position position="110"/>
    </location>
    <ligand>
        <name>ATP</name>
        <dbReference type="ChEBI" id="CHEBI:30616"/>
    </ligand>
</feature>
<keyword evidence="2 11" id="KW-0808">Transferase</keyword>
<sequence length="395" mass="44751">MQPFKHAAAIIEKLEKHGFEAYFVGGSVRDFIIGKPISDVDIATSALPNEVMRIFPHHVPIGLEHGTVLVLYEGISYEVTTFRMEAEYDDFRRPSHVSFVRSLEEDLKRRDFTMNAIAMTANGDMIDSFGGQEAIHRKQIQTVGNPDERFREDALRMMRGVRFVSTLGFHLSDETKQAIQEHAGLLVHIAIERIAVEFEKLLLGEGVRQALLLLAETDLYAYLPYFEKKGEQIASAAMYNWDVIQSSEEAWALLLRAVKPENADALLKNWKLSNKKVHTITSILHCLVQLEKSEWNDMLLYQSGEEISIMTERVVSALQGERPSIEHVHSLYKKLPIHSRKDLAVTGTDLLQWTGKQGGPWLAAALGQLEREVVCGRLANSKESVKEWLKQCNLL</sequence>
<keyword evidence="8 11" id="KW-0067">ATP-binding</keyword>
<evidence type="ECO:0000256" key="5">
    <source>
        <dbReference type="ARBA" id="ARBA00022723"/>
    </source>
</evidence>
<name>A0ABV5WB55_9BACI</name>
<dbReference type="PANTHER" id="PTHR46173:SF1">
    <property type="entry name" value="CCA TRNA NUCLEOTIDYLTRANSFERASE 1, MITOCHONDRIAL"/>
    <property type="match status" value="1"/>
</dbReference>
<feature type="binding site" evidence="11">
    <location>
        <position position="26"/>
    </location>
    <ligand>
        <name>ATP</name>
        <dbReference type="ChEBI" id="CHEBI:30616"/>
    </ligand>
</feature>
<feature type="binding site" evidence="11">
    <location>
        <position position="162"/>
    </location>
    <ligand>
        <name>ATP</name>
        <dbReference type="ChEBI" id="CHEBI:30616"/>
    </ligand>
</feature>
<dbReference type="Gene3D" id="1.10.110.30">
    <property type="match status" value="1"/>
</dbReference>
<comment type="function">
    <text evidence="11">Catalyzes the addition and repair of the essential 3'-terminal CCA sequence in tRNAs without using a nucleic acid template. Adds these three nucleotides in the order of C, C, and A to the tRNA nucleotide-73, using CTP and ATP as substrates and producing inorganic pyrophosphate. tRNA 3'-terminal CCA addition is required both for tRNA processing and repair. Also involved in tRNA surveillance by mediating tandem CCA addition to generate a CCACCA at the 3' terminus of unstable tRNAs. While stable tRNAs receive only 3'-terminal CCA, unstable tRNAs are marked with CCACCA and rapidly degraded.</text>
</comment>
<dbReference type="HAMAP" id="MF_01263">
    <property type="entry name" value="CCA_bact_type3"/>
    <property type="match status" value="1"/>
</dbReference>
<keyword evidence="10 11" id="KW-0694">RNA-binding</keyword>
<feature type="binding site" evidence="11">
    <location>
        <position position="26"/>
    </location>
    <ligand>
        <name>CTP</name>
        <dbReference type="ChEBI" id="CHEBI:37563"/>
    </ligand>
</feature>
<evidence type="ECO:0000256" key="6">
    <source>
        <dbReference type="ARBA" id="ARBA00022741"/>
    </source>
</evidence>
<protein>
    <recommendedName>
        <fullName evidence="11">CCA-adding enzyme</fullName>
        <ecNumber evidence="11">2.7.7.72</ecNumber>
    </recommendedName>
    <alternativeName>
        <fullName evidence="11">CCA tRNA nucleotidyltransferase</fullName>
    </alternativeName>
    <alternativeName>
        <fullName evidence="11">tRNA CCA-pyrophosphorylase</fullName>
    </alternativeName>
    <alternativeName>
        <fullName evidence="11">tRNA adenylyl-/cytidylyl- transferase</fullName>
    </alternativeName>
    <alternativeName>
        <fullName evidence="11">tRNA nucleotidyltransferase</fullName>
    </alternativeName>
    <alternativeName>
        <fullName evidence="11">tRNA-NT</fullName>
    </alternativeName>
</protein>
<evidence type="ECO:0000256" key="1">
    <source>
        <dbReference type="ARBA" id="ARBA00001946"/>
    </source>
</evidence>
<keyword evidence="3 11" id="KW-0819">tRNA processing</keyword>
<keyword evidence="16" id="KW-1185">Reference proteome</keyword>
<dbReference type="CDD" id="cd05398">
    <property type="entry name" value="NT_ClassII-CCAase"/>
    <property type="match status" value="1"/>
</dbReference>
<reference evidence="15 16" key="1">
    <citation type="submission" date="2024-09" db="EMBL/GenBank/DDBJ databases">
        <authorList>
            <person name="Sun Q."/>
            <person name="Mori K."/>
        </authorList>
    </citation>
    <scope>NUCLEOTIDE SEQUENCE [LARGE SCALE GENOMIC DNA]</scope>
    <source>
        <strain evidence="15 16">JCM 11201</strain>
    </source>
</reference>
<evidence type="ECO:0000259" key="12">
    <source>
        <dbReference type="Pfam" id="PF01743"/>
    </source>
</evidence>
<dbReference type="InterPro" id="IPR032810">
    <property type="entry name" value="CCA-adding_enz_C"/>
</dbReference>
<comment type="catalytic activity">
    <reaction evidence="11">
        <text>a tRNA with a 3' CCA end + 2 CTP + ATP = a tRNA with a 3' CCACCA end + 3 diphosphate</text>
        <dbReference type="Rhea" id="RHEA:76235"/>
        <dbReference type="Rhea" id="RHEA-COMP:10468"/>
        <dbReference type="Rhea" id="RHEA-COMP:18655"/>
        <dbReference type="ChEBI" id="CHEBI:30616"/>
        <dbReference type="ChEBI" id="CHEBI:33019"/>
        <dbReference type="ChEBI" id="CHEBI:37563"/>
        <dbReference type="ChEBI" id="CHEBI:83071"/>
        <dbReference type="ChEBI" id="CHEBI:195187"/>
    </reaction>
</comment>
<evidence type="ECO:0000259" key="14">
    <source>
        <dbReference type="Pfam" id="PF13735"/>
    </source>
</evidence>
<dbReference type="PANTHER" id="PTHR46173">
    <property type="entry name" value="CCA TRNA NUCLEOTIDYLTRANSFERASE 1, MITOCHONDRIAL"/>
    <property type="match status" value="1"/>
</dbReference>
<comment type="subunit">
    <text evidence="11">Homodimer.</text>
</comment>
<evidence type="ECO:0000256" key="10">
    <source>
        <dbReference type="ARBA" id="ARBA00022884"/>
    </source>
</evidence>
<dbReference type="Gene3D" id="3.30.460.10">
    <property type="entry name" value="Beta Polymerase, domain 2"/>
    <property type="match status" value="1"/>
</dbReference>
<feature type="binding site" evidence="11">
    <location>
        <position position="110"/>
    </location>
    <ligand>
        <name>CTP</name>
        <dbReference type="ChEBI" id="CHEBI:37563"/>
    </ligand>
</feature>
<keyword evidence="6 11" id="KW-0547">Nucleotide-binding</keyword>
<dbReference type="InterPro" id="IPR043519">
    <property type="entry name" value="NT_sf"/>
</dbReference>
<feature type="binding site" evidence="11">
    <location>
        <position position="153"/>
    </location>
    <ligand>
        <name>CTP</name>
        <dbReference type="ChEBI" id="CHEBI:37563"/>
    </ligand>
</feature>
<evidence type="ECO:0000256" key="7">
    <source>
        <dbReference type="ARBA" id="ARBA00022800"/>
    </source>
</evidence>
<dbReference type="InterPro" id="IPR002646">
    <property type="entry name" value="PolA_pol_head_dom"/>
</dbReference>
<dbReference type="InterPro" id="IPR050264">
    <property type="entry name" value="Bact_CCA-adding_enz_type3_sf"/>
</dbReference>
<evidence type="ECO:0000256" key="2">
    <source>
        <dbReference type="ARBA" id="ARBA00022679"/>
    </source>
</evidence>
<comment type="caution">
    <text evidence="15">The sequence shown here is derived from an EMBL/GenBank/DDBJ whole genome shotgun (WGS) entry which is preliminary data.</text>
</comment>
<dbReference type="EMBL" id="JBHMAF010000017">
    <property type="protein sequence ID" value="MFB9757693.1"/>
    <property type="molecule type" value="Genomic_DNA"/>
</dbReference>
<dbReference type="RefSeq" id="WP_379947983.1">
    <property type="nucleotide sequence ID" value="NZ_JBHMAF010000017.1"/>
</dbReference>
<feature type="binding site" evidence="11">
    <location>
        <position position="29"/>
    </location>
    <ligand>
        <name>ATP</name>
        <dbReference type="ChEBI" id="CHEBI:30616"/>
    </ligand>
</feature>
<organism evidence="15 16">
    <name type="scientific">Ectobacillus funiculus</name>
    <dbReference type="NCBI Taxonomy" id="137993"/>
    <lineage>
        <taxon>Bacteria</taxon>
        <taxon>Bacillati</taxon>
        <taxon>Bacillota</taxon>
        <taxon>Bacilli</taxon>
        <taxon>Bacillales</taxon>
        <taxon>Bacillaceae</taxon>
        <taxon>Ectobacillus</taxon>
    </lineage>
</organism>
<dbReference type="NCBIfam" id="NF009814">
    <property type="entry name" value="PRK13299.1"/>
    <property type="match status" value="1"/>
</dbReference>
<dbReference type="InterPro" id="IPR023068">
    <property type="entry name" value="CCA-adding_enz_firmicutes"/>
</dbReference>
<evidence type="ECO:0000313" key="15">
    <source>
        <dbReference type="EMBL" id="MFB9757693.1"/>
    </source>
</evidence>
<evidence type="ECO:0000256" key="4">
    <source>
        <dbReference type="ARBA" id="ARBA00022695"/>
    </source>
</evidence>
<comment type="miscellaneous">
    <text evidence="11">A single active site specifically recognizes both ATP and CTP and is responsible for their addition.</text>
</comment>
<keyword evidence="7 11" id="KW-0692">RNA repair</keyword>
<dbReference type="InterPro" id="IPR032828">
    <property type="entry name" value="PolyA_RNA-bd"/>
</dbReference>
<gene>
    <name evidence="11" type="primary">cca</name>
    <name evidence="15" type="ORF">ACFFMS_03945</name>
</gene>
<feature type="binding site" evidence="11">
    <location>
        <position position="41"/>
    </location>
    <ligand>
        <name>Mg(2+)</name>
        <dbReference type="ChEBI" id="CHEBI:18420"/>
    </ligand>
</feature>